<evidence type="ECO:0000313" key="1">
    <source>
        <dbReference type="EMBL" id="GAN81953.1"/>
    </source>
</evidence>
<dbReference type="OrthoDB" id="9810154at2"/>
<comment type="caution">
    <text evidence="1">The sequence shown here is derived from an EMBL/GenBank/DDBJ whole genome shotgun (WGS) entry which is preliminary data.</text>
</comment>
<evidence type="ECO:0000313" key="2">
    <source>
        <dbReference type="Proteomes" id="UP000032668"/>
    </source>
</evidence>
<name>A0A0D6PL58_9PROT</name>
<dbReference type="PANTHER" id="PTHR47623">
    <property type="entry name" value="OS09G0287300 PROTEIN"/>
    <property type="match status" value="1"/>
</dbReference>
<dbReference type="Pfam" id="PF00300">
    <property type="entry name" value="His_Phos_1"/>
    <property type="match status" value="1"/>
</dbReference>
<keyword evidence="2" id="KW-1185">Reference proteome</keyword>
<proteinExistence type="predicted"/>
<dbReference type="InterPro" id="IPR013078">
    <property type="entry name" value="His_Pase_superF_clade-1"/>
</dbReference>
<accession>A0A0D6PL58</accession>
<sequence length="175" mass="19161">MHQLFLLRHAKAETATGDQSDHDRALTEKGRRAAGKIAQAMRQAGLAPEVVLVSTATRTQQTLEELENAPVWDEWPNIDALPQLYMATPPQILNTLRDLPETVRSVLVIGHNPGLHELALMLAGPTRPDKAAARIDEGYPTAALSEFLVTSTWRQLGSGNANASLKRLLLPKDCE</sequence>
<reference evidence="1 2" key="1">
    <citation type="submission" date="2012-11" db="EMBL/GenBank/DDBJ databases">
        <title>Whole genome sequence of Acidocella aminolytica 101 = DSM 11237.</title>
        <authorList>
            <person name="Azuma Y."/>
            <person name="Higashiura N."/>
            <person name="Hirakawa H."/>
            <person name="Matsushita K."/>
        </authorList>
    </citation>
    <scope>NUCLEOTIDE SEQUENCE [LARGE SCALE GENOMIC DNA]</scope>
    <source>
        <strain evidence="2">101 / DSM 11237</strain>
    </source>
</reference>
<dbReference type="Proteomes" id="UP000032668">
    <property type="component" value="Unassembled WGS sequence"/>
</dbReference>
<dbReference type="SMART" id="SM00855">
    <property type="entry name" value="PGAM"/>
    <property type="match status" value="1"/>
</dbReference>
<dbReference type="CDD" id="cd07067">
    <property type="entry name" value="HP_PGM_like"/>
    <property type="match status" value="1"/>
</dbReference>
<dbReference type="Gene3D" id="3.40.50.1240">
    <property type="entry name" value="Phosphoglycerate mutase-like"/>
    <property type="match status" value="1"/>
</dbReference>
<dbReference type="InterPro" id="IPR029033">
    <property type="entry name" value="His_PPase_superfam"/>
</dbReference>
<protein>
    <submittedName>
        <fullName evidence="1">Phosphohistidine phosphatas</fullName>
    </submittedName>
</protein>
<dbReference type="RefSeq" id="WP_048880330.1">
    <property type="nucleotide sequence ID" value="NZ_BANC01000125.1"/>
</dbReference>
<dbReference type="STRING" id="1120923.SAMN02746095_01138"/>
<organism evidence="1 2">
    <name type="scientific">Acidocella aminolytica 101 = DSM 11237</name>
    <dbReference type="NCBI Taxonomy" id="1120923"/>
    <lineage>
        <taxon>Bacteria</taxon>
        <taxon>Pseudomonadati</taxon>
        <taxon>Pseudomonadota</taxon>
        <taxon>Alphaproteobacteria</taxon>
        <taxon>Acetobacterales</taxon>
        <taxon>Acidocellaceae</taxon>
        <taxon>Acidocella</taxon>
    </lineage>
</organism>
<dbReference type="PANTHER" id="PTHR47623:SF1">
    <property type="entry name" value="OS09G0287300 PROTEIN"/>
    <property type="match status" value="1"/>
</dbReference>
<dbReference type="SUPFAM" id="SSF53254">
    <property type="entry name" value="Phosphoglycerate mutase-like"/>
    <property type="match status" value="1"/>
</dbReference>
<dbReference type="AlphaFoldDB" id="A0A0D6PL58"/>
<gene>
    <name evidence="1" type="ORF">Aam_127_032</name>
</gene>
<dbReference type="EMBL" id="BANC01000125">
    <property type="protein sequence ID" value="GAN81953.1"/>
    <property type="molecule type" value="Genomic_DNA"/>
</dbReference>